<dbReference type="Gene3D" id="3.30.1370.50">
    <property type="entry name" value="R3H-like domain"/>
    <property type="match status" value="1"/>
</dbReference>
<name>A0A915DEP9_9BILA</name>
<keyword evidence="8" id="KW-1185">Reference proteome</keyword>
<dbReference type="InterPro" id="IPR011709">
    <property type="entry name" value="DEAD-box_helicase_OB_fold"/>
</dbReference>
<evidence type="ECO:0000256" key="1">
    <source>
        <dbReference type="ARBA" id="ARBA00022741"/>
    </source>
</evidence>
<evidence type="ECO:0000256" key="4">
    <source>
        <dbReference type="SAM" id="SignalP"/>
    </source>
</evidence>
<dbReference type="Gene3D" id="3.40.50.300">
    <property type="entry name" value="P-loop containing nucleotide triphosphate hydrolases"/>
    <property type="match status" value="2"/>
</dbReference>
<feature type="region of interest" description="Disordered" evidence="3">
    <location>
        <begin position="1143"/>
        <end position="1228"/>
    </location>
</feature>
<evidence type="ECO:0000256" key="3">
    <source>
        <dbReference type="SAM" id="MobiDB-lite"/>
    </source>
</evidence>
<feature type="signal peptide" evidence="4">
    <location>
        <begin position="1"/>
        <end position="22"/>
    </location>
</feature>
<dbReference type="InterPro" id="IPR027417">
    <property type="entry name" value="P-loop_NTPase"/>
</dbReference>
<dbReference type="InterPro" id="IPR014001">
    <property type="entry name" value="Helicase_ATP-bd"/>
</dbReference>
<dbReference type="GO" id="GO:0005524">
    <property type="term" value="F:ATP binding"/>
    <property type="evidence" value="ECO:0007669"/>
    <property type="project" value="UniProtKB-KW"/>
</dbReference>
<dbReference type="GO" id="GO:0003723">
    <property type="term" value="F:RNA binding"/>
    <property type="evidence" value="ECO:0007669"/>
    <property type="project" value="TreeGrafter"/>
</dbReference>
<dbReference type="GO" id="GO:0004386">
    <property type="term" value="F:helicase activity"/>
    <property type="evidence" value="ECO:0007669"/>
    <property type="project" value="TreeGrafter"/>
</dbReference>
<dbReference type="Pfam" id="PF00271">
    <property type="entry name" value="Helicase_C"/>
    <property type="match status" value="1"/>
</dbReference>
<dbReference type="WBParaSite" id="jg18647">
    <property type="protein sequence ID" value="jg18647"/>
    <property type="gene ID" value="jg18647"/>
</dbReference>
<dbReference type="InterPro" id="IPR001374">
    <property type="entry name" value="R3H_dom"/>
</dbReference>
<dbReference type="InterPro" id="IPR007502">
    <property type="entry name" value="Helicase-assoc_dom"/>
</dbReference>
<dbReference type="InterPro" id="IPR036867">
    <property type="entry name" value="R3H_dom_sf"/>
</dbReference>
<dbReference type="CDD" id="cd02325">
    <property type="entry name" value="R3H"/>
    <property type="match status" value="1"/>
</dbReference>
<evidence type="ECO:0000259" key="5">
    <source>
        <dbReference type="PROSITE" id="PS51061"/>
    </source>
</evidence>
<dbReference type="Pfam" id="PF00270">
    <property type="entry name" value="DEAD"/>
    <property type="match status" value="1"/>
</dbReference>
<dbReference type="AlphaFoldDB" id="A0A915DEP9"/>
<keyword evidence="2" id="KW-0067">ATP-binding</keyword>
<dbReference type="SMART" id="SM00490">
    <property type="entry name" value="HELICc"/>
    <property type="match status" value="1"/>
</dbReference>
<dbReference type="PANTHER" id="PTHR18934:SF213">
    <property type="entry name" value="3'-5' RNA HELICASE YTHDC2"/>
    <property type="match status" value="1"/>
</dbReference>
<organism evidence="8 9">
    <name type="scientific">Ditylenchus dipsaci</name>
    <dbReference type="NCBI Taxonomy" id="166011"/>
    <lineage>
        <taxon>Eukaryota</taxon>
        <taxon>Metazoa</taxon>
        <taxon>Ecdysozoa</taxon>
        <taxon>Nematoda</taxon>
        <taxon>Chromadorea</taxon>
        <taxon>Rhabditida</taxon>
        <taxon>Tylenchina</taxon>
        <taxon>Tylenchomorpha</taxon>
        <taxon>Sphaerularioidea</taxon>
        <taxon>Anguinidae</taxon>
        <taxon>Anguininae</taxon>
        <taxon>Ditylenchus</taxon>
    </lineage>
</organism>
<evidence type="ECO:0000259" key="6">
    <source>
        <dbReference type="PROSITE" id="PS51192"/>
    </source>
</evidence>
<dbReference type="InterPro" id="IPR001650">
    <property type="entry name" value="Helicase_C-like"/>
</dbReference>
<feature type="chain" id="PRO_5036857422" evidence="4">
    <location>
        <begin position="23"/>
        <end position="1228"/>
    </location>
</feature>
<dbReference type="Gene3D" id="1.20.120.1080">
    <property type="match status" value="1"/>
</dbReference>
<keyword evidence="4" id="KW-0732">Signal</keyword>
<evidence type="ECO:0000256" key="2">
    <source>
        <dbReference type="ARBA" id="ARBA00022840"/>
    </source>
</evidence>
<feature type="domain" description="Helicase C-terminal" evidence="7">
    <location>
        <begin position="558"/>
        <end position="752"/>
    </location>
</feature>
<feature type="compositionally biased region" description="Polar residues" evidence="3">
    <location>
        <begin position="1149"/>
        <end position="1209"/>
    </location>
</feature>
<evidence type="ECO:0000259" key="7">
    <source>
        <dbReference type="PROSITE" id="PS51194"/>
    </source>
</evidence>
<accession>A0A915DEP9</accession>
<evidence type="ECO:0000313" key="8">
    <source>
        <dbReference type="Proteomes" id="UP000887574"/>
    </source>
</evidence>
<keyword evidence="1" id="KW-0547">Nucleotide-binding</keyword>
<dbReference type="PANTHER" id="PTHR18934">
    <property type="entry name" value="ATP-DEPENDENT RNA HELICASE"/>
    <property type="match status" value="1"/>
</dbReference>
<reference evidence="9" key="1">
    <citation type="submission" date="2022-11" db="UniProtKB">
        <authorList>
            <consortium name="WormBaseParasite"/>
        </authorList>
    </citation>
    <scope>IDENTIFICATION</scope>
</reference>
<dbReference type="CDD" id="cd17917">
    <property type="entry name" value="DEXHc_RHA-like"/>
    <property type="match status" value="1"/>
</dbReference>
<feature type="domain" description="Helicase ATP-binding" evidence="6">
    <location>
        <begin position="234"/>
        <end position="399"/>
    </location>
</feature>
<dbReference type="InterPro" id="IPR011545">
    <property type="entry name" value="DEAD/DEAH_box_helicase_dom"/>
</dbReference>
<feature type="region of interest" description="Disordered" evidence="3">
    <location>
        <begin position="1057"/>
        <end position="1084"/>
    </location>
</feature>
<dbReference type="PROSITE" id="PS51194">
    <property type="entry name" value="HELICASE_CTER"/>
    <property type="match status" value="1"/>
</dbReference>
<protein>
    <submittedName>
        <fullName evidence="9">RNA helicase</fullName>
    </submittedName>
</protein>
<dbReference type="Proteomes" id="UP000887574">
    <property type="component" value="Unplaced"/>
</dbReference>
<dbReference type="CDD" id="cd18791">
    <property type="entry name" value="SF2_C_RHA"/>
    <property type="match status" value="1"/>
</dbReference>
<dbReference type="SUPFAM" id="SSF82708">
    <property type="entry name" value="R3H domain"/>
    <property type="match status" value="1"/>
</dbReference>
<proteinExistence type="predicted"/>
<dbReference type="Pfam" id="PF01424">
    <property type="entry name" value="R3H"/>
    <property type="match status" value="1"/>
</dbReference>
<feature type="compositionally biased region" description="Polar residues" evidence="3">
    <location>
        <begin position="1217"/>
        <end position="1228"/>
    </location>
</feature>
<dbReference type="Pfam" id="PF07717">
    <property type="entry name" value="OB_NTP_bind"/>
    <property type="match status" value="1"/>
</dbReference>
<dbReference type="SMART" id="SM00393">
    <property type="entry name" value="R3H"/>
    <property type="match status" value="1"/>
</dbReference>
<dbReference type="PROSITE" id="PS51061">
    <property type="entry name" value="R3H"/>
    <property type="match status" value="1"/>
</dbReference>
<dbReference type="PROSITE" id="PS51192">
    <property type="entry name" value="HELICASE_ATP_BIND_1"/>
    <property type="match status" value="1"/>
</dbReference>
<dbReference type="SUPFAM" id="SSF52540">
    <property type="entry name" value="P-loop containing nucleoside triphosphate hydrolases"/>
    <property type="match status" value="2"/>
</dbReference>
<feature type="domain" description="R3H" evidence="5">
    <location>
        <begin position="75"/>
        <end position="137"/>
    </location>
</feature>
<evidence type="ECO:0000313" key="9">
    <source>
        <dbReference type="WBParaSite" id="jg18647"/>
    </source>
</evidence>
<sequence length="1228" mass="139218">MLLWHRTGFEIFSLSAVSWCCCRDFSGEHKNGSAYQHHLKQQAAVKSKMRRFQPSNGRELITTTMATTVLMGLQPRWWQWIKKQLEDFIISKETELRLHPMKSEERRLAHIAARQLDLRSVSHGKDPNRYMVIKRSRACGSVFFCMSMNETQSLELMPEQLQSIQHLVKEFPVEPHHVEEHLTVPDLRRRNRRNGQSSFCNRSQRVVPARANMSPDMENFRVSLPTFRFREKVKRAIRSNKVTLITGGTGCGKSTQVPQFLLEDACSSNMPLRIVCTQPRRLPAIAVAKRVASERGERLGGTVGYHIRLEQKTSAETALTYCTSGVLLRMLTIDEMAQDITHIILDEIHEREQNTDYLLIALKQALRKRNDLKVILMSATMEGNLGTFMNYFDNHSVGFIDIPSRLFHVEKLNLAEVLAMTGYMPKSIFGGFFSPVDTWEDNGSSSTNNYDKFPTVGEFRSEERIDAGSFGQLNSNNNNHLHYSRPHDHYQQQHNDELITVKTAPNLFERRTLSPDTFGEETHENTFGFMKRRKNVLDLATKHLNRVMPHRPTSFQPQFVDVLRKSQLRHAALVKTYLNSGGQQWADGVDPDLTLELIRYLMDSPVEGSVLVFLPGYEDIITIRNQIASSFNQQSRPAASVRQGAWDSRKVILSTNIAEASLTIDDVVFVIDCGKVKEKTYDHTTRVSQLKVAWIAKSNAEQRSGRAGRCRAGYCFRLYSTTDYDNMLDTQVPEMKRAAIHDVSVEHSLEFLEQLGALYSEKQPIEASPSRFENARGASSSGHFNDGCKEPELTELGRVLAQLPLEPQLARLLLFGLALKCFNPVVTLVAALSHRDPFVLPAGEERTEALNARDGFGQRDFSDHLMLMRAFYAYTATAPSQQYQFCRSKFLSPTAMKMIHGIRRQLMMELKRLHLLPPSGAIVAGCYPGIGFVKAGSKLRKIRTNTDVNASLHPSSVLKRQVMSANKNNGGEGFEHEPVIEYLAYQELAKIDEGLTLRMVTVVPPLTVLLFAGPIRTTKEVIENFEIAEEDISTELIQEELTEEEEARKKLMAQLGISDPNPTIPKISQSSNGRRAQDHNPLEDPPEYVLELESWLAFKADVLLSGCAQKSVEGLEGCSSQDQCLLECLNQVLTMDHQKNYFKPCKDLPSSQQQQRPKYSSYQTNYSATMPNHTQGTSDYRKSNNYSSQQGWTNGSTSNGNSKRPQQFGRTEYYHSQRFNNSARSSTD</sequence>
<dbReference type="SMART" id="SM00847">
    <property type="entry name" value="HA2"/>
    <property type="match status" value="1"/>
</dbReference>
<dbReference type="SMART" id="SM00487">
    <property type="entry name" value="DEXDc"/>
    <property type="match status" value="1"/>
</dbReference>
<dbReference type="Pfam" id="PF21010">
    <property type="entry name" value="HA2_C"/>
    <property type="match status" value="1"/>
</dbReference>